<dbReference type="InterPro" id="IPR002560">
    <property type="entry name" value="Transposase_DDE"/>
</dbReference>
<name>A0A4D8Q9H1_AZOBR</name>
<dbReference type="AlphaFoldDB" id="A0A4D8Q9H1"/>
<feature type="domain" description="Transposase IS204/IS1001/IS1096/IS1165 DDE" evidence="1">
    <location>
        <begin position="420"/>
        <end position="535"/>
    </location>
</feature>
<feature type="domain" description="Terminase ATPase subunit N-terminal" evidence="2">
    <location>
        <begin position="308"/>
        <end position="335"/>
    </location>
</feature>
<dbReference type="Pfam" id="PF06056">
    <property type="entry name" value="Terminase_5"/>
    <property type="match status" value="1"/>
</dbReference>
<reference evidence="4 5" key="1">
    <citation type="submission" date="2018-09" db="EMBL/GenBank/DDBJ databases">
        <title>Whole genome based analysis of evolution and adaptive divergence in Indian and Brazilian strains of Azospirillum brasilense.</title>
        <authorList>
            <person name="Singh C."/>
            <person name="Tripathi A.K."/>
        </authorList>
    </citation>
    <scope>NUCLEOTIDE SEQUENCE [LARGE SCALE GENOMIC DNA]</scope>
    <source>
        <strain evidence="4 5">MTCC4036</strain>
        <plasmid evidence="4 5">p2</plasmid>
    </source>
</reference>
<sequence length="540" mass="59420">MISLSKSLLSLLPPGLAVDHVTVAHDRVVVAVRARAAAAACPVCRRPSRRVHSRYSRRLGDLPWQGRIGQLDLQVRRFRCAAVECPRRIFAERLPAVALPKVRRTVRLSEAQRRIALRVGGEAGARLAACLAMPVSGDTLLRLIRAAPLPAVPTPRVIGIDDWSWRRGQRYGTIIVDLERNRPIDLLPDRHAETVAAWLKAHPGVEVVARDRAGAYADGIRAGAPNAVQVSDRWHLLRNLGDALAGVLDRHHHDLRAASKVAAGAVLEISTAAVPSPPTAPLPAPAAELPTADRHGVRKARFDEVMALHGQGWPMKRIARTLGVNRKTVRAWVRAGALPVWSQRDRGSAVDLHAVYLRQRWGEGCHNAARLWQEIQERGFRGQLRTVQRWVRRLRDENATSAGAVGTMRPWKMPSKRLAAWLVVAGPETIDATEQRFVGTLLSNSEGLTTVIKLARAFSTMVRRQQAGRLDEWLAAAKETALAGFADGLARDLAAIRTALSLPWSTGPVEGQISRLKTIKRTMCGRAKFDLLRHRVLEAA</sequence>
<evidence type="ECO:0000313" key="5">
    <source>
        <dbReference type="Proteomes" id="UP000298596"/>
    </source>
</evidence>
<protein>
    <submittedName>
        <fullName evidence="4">ISL3 family transposase</fullName>
    </submittedName>
</protein>
<dbReference type="Proteomes" id="UP000298596">
    <property type="component" value="Plasmid p2"/>
</dbReference>
<keyword evidence="4" id="KW-0614">Plasmid</keyword>
<geneLocation type="plasmid" evidence="4">
    <name>p2</name>
</geneLocation>
<evidence type="ECO:0000259" key="1">
    <source>
        <dbReference type="Pfam" id="PF01610"/>
    </source>
</evidence>
<feature type="domain" description="Transposase IS204/IS1001/IS1096/IS1165 DDE" evidence="1">
    <location>
        <begin position="158"/>
        <end position="258"/>
    </location>
</feature>
<evidence type="ECO:0000259" key="3">
    <source>
        <dbReference type="Pfam" id="PF14690"/>
    </source>
</evidence>
<dbReference type="Pfam" id="PF14690">
    <property type="entry name" value="Zn_ribbon_ISL3"/>
    <property type="match status" value="1"/>
</dbReference>
<evidence type="ECO:0000259" key="2">
    <source>
        <dbReference type="Pfam" id="PF06056"/>
    </source>
</evidence>
<dbReference type="PANTHER" id="PTHR33498">
    <property type="entry name" value="TRANSPOSASE FOR INSERTION SEQUENCE ELEMENT IS1557"/>
    <property type="match status" value="1"/>
</dbReference>
<dbReference type="InterPro" id="IPR029261">
    <property type="entry name" value="Transposase_Znf"/>
</dbReference>
<dbReference type="NCBIfam" id="NF033550">
    <property type="entry name" value="transpos_ISL3"/>
    <property type="match status" value="1"/>
</dbReference>
<dbReference type="Pfam" id="PF01610">
    <property type="entry name" value="DDE_Tnp_ISL3"/>
    <property type="match status" value="2"/>
</dbReference>
<gene>
    <name evidence="4" type="ORF">D3867_28680</name>
</gene>
<dbReference type="PANTHER" id="PTHR33498:SF1">
    <property type="entry name" value="TRANSPOSASE FOR INSERTION SEQUENCE ELEMENT IS1557"/>
    <property type="match status" value="1"/>
</dbReference>
<evidence type="ECO:0000313" key="4">
    <source>
        <dbReference type="EMBL" id="QCO05853.1"/>
    </source>
</evidence>
<dbReference type="InterPro" id="IPR010332">
    <property type="entry name" value="ATPase_terminase-su_N"/>
</dbReference>
<dbReference type="InterPro" id="IPR047951">
    <property type="entry name" value="Transpos_ISL3"/>
</dbReference>
<dbReference type="EMBL" id="CP032332">
    <property type="protein sequence ID" value="QCO05853.1"/>
    <property type="molecule type" value="Genomic_DNA"/>
</dbReference>
<proteinExistence type="predicted"/>
<accession>A0A4D8Q9H1</accession>
<feature type="domain" description="Transposase IS204/IS1001/IS1096/IS1165 zinc-finger" evidence="3">
    <location>
        <begin position="39"/>
        <end position="82"/>
    </location>
</feature>
<organism evidence="4 5">
    <name type="scientific">Azospirillum brasilense</name>
    <dbReference type="NCBI Taxonomy" id="192"/>
    <lineage>
        <taxon>Bacteria</taxon>
        <taxon>Pseudomonadati</taxon>
        <taxon>Pseudomonadota</taxon>
        <taxon>Alphaproteobacteria</taxon>
        <taxon>Rhodospirillales</taxon>
        <taxon>Azospirillaceae</taxon>
        <taxon>Azospirillum</taxon>
    </lineage>
</organism>